<keyword evidence="6" id="KW-0511">Multifunctional enzyme</keyword>
<dbReference type="EMBL" id="CP035108">
    <property type="protein sequence ID" value="QAR32188.1"/>
    <property type="molecule type" value="Genomic_DNA"/>
</dbReference>
<organism evidence="9 10">
    <name type="scientific">Geovibrio thiophilus</name>
    <dbReference type="NCBI Taxonomy" id="139438"/>
    <lineage>
        <taxon>Bacteria</taxon>
        <taxon>Pseudomonadati</taxon>
        <taxon>Deferribacterota</taxon>
        <taxon>Deferribacteres</taxon>
        <taxon>Deferribacterales</taxon>
        <taxon>Geovibrionaceae</taxon>
        <taxon>Geovibrio</taxon>
    </lineage>
</organism>
<dbReference type="Proteomes" id="UP000287502">
    <property type="component" value="Chromosome"/>
</dbReference>
<dbReference type="KEGG" id="gtl:EP073_01880"/>
<evidence type="ECO:0000256" key="6">
    <source>
        <dbReference type="ARBA" id="ARBA00023268"/>
    </source>
</evidence>
<keyword evidence="10" id="KW-1185">Reference proteome</keyword>
<proteinExistence type="predicted"/>
<evidence type="ECO:0000259" key="8">
    <source>
        <dbReference type="Pfam" id="PF08335"/>
    </source>
</evidence>
<feature type="domain" description="Glutamate-ammonia ligase adenylyltransferase repeated" evidence="7">
    <location>
        <begin position="535"/>
        <end position="781"/>
    </location>
</feature>
<accession>A0A410JVX0</accession>
<feature type="domain" description="PII-uridylyltransferase/Glutamine-synthetase adenylyltransferase" evidence="8">
    <location>
        <begin position="290"/>
        <end position="424"/>
    </location>
</feature>
<reference evidence="9 10" key="1">
    <citation type="submission" date="2019-01" db="EMBL/GenBank/DDBJ databases">
        <title>Geovibrio thiophilus DSM 11263, complete genome.</title>
        <authorList>
            <person name="Spring S."/>
            <person name="Bunk B."/>
            <person name="Sproer C."/>
        </authorList>
    </citation>
    <scope>NUCLEOTIDE SEQUENCE [LARGE SCALE GENOMIC DNA]</scope>
    <source>
        <strain evidence="9 10">DSM 11263</strain>
    </source>
</reference>
<dbReference type="Gene3D" id="3.30.460.10">
    <property type="entry name" value="Beta Polymerase, domain 2"/>
    <property type="match status" value="2"/>
</dbReference>
<dbReference type="Pfam" id="PF03710">
    <property type="entry name" value="GlnE"/>
    <property type="match status" value="2"/>
</dbReference>
<dbReference type="GO" id="GO:0000820">
    <property type="term" value="P:regulation of glutamine family amino acid metabolic process"/>
    <property type="evidence" value="ECO:0007669"/>
    <property type="project" value="TreeGrafter"/>
</dbReference>
<dbReference type="PANTHER" id="PTHR30621">
    <property type="entry name" value="GLUTAMINE SYNTHETASE ADENYLYLTRANSFERASE"/>
    <property type="match status" value="1"/>
</dbReference>
<evidence type="ECO:0000256" key="1">
    <source>
        <dbReference type="ARBA" id="ARBA00022679"/>
    </source>
</evidence>
<dbReference type="CDD" id="cd05401">
    <property type="entry name" value="NT_GlnE_GlnD_like"/>
    <property type="match status" value="2"/>
</dbReference>
<keyword evidence="9" id="KW-0436">Ligase</keyword>
<dbReference type="InterPro" id="IPR023057">
    <property type="entry name" value="GlnE"/>
</dbReference>
<gene>
    <name evidence="9" type="ORF">EP073_01880</name>
</gene>
<feature type="domain" description="Glutamate-ammonia ligase adenylyltransferase repeated" evidence="7">
    <location>
        <begin position="19"/>
        <end position="267"/>
    </location>
</feature>
<feature type="domain" description="PII-uridylyltransferase/Glutamine-synthetase adenylyltransferase" evidence="8">
    <location>
        <begin position="802"/>
        <end position="942"/>
    </location>
</feature>
<dbReference type="SUPFAM" id="SSF81593">
    <property type="entry name" value="Nucleotidyltransferase substrate binding subunit/domain"/>
    <property type="match status" value="2"/>
</dbReference>
<keyword evidence="5" id="KW-0460">Magnesium</keyword>
<dbReference type="SUPFAM" id="SSF81301">
    <property type="entry name" value="Nucleotidyltransferase"/>
    <property type="match status" value="2"/>
</dbReference>
<dbReference type="GO" id="GO:0047388">
    <property type="term" value="F:[glutamine synthetase]-adenylyl-L-tyrosine phosphorylase activity"/>
    <property type="evidence" value="ECO:0007669"/>
    <property type="project" value="UniProtKB-EC"/>
</dbReference>
<dbReference type="GO" id="GO:0016874">
    <property type="term" value="F:ligase activity"/>
    <property type="evidence" value="ECO:0007669"/>
    <property type="project" value="UniProtKB-KW"/>
</dbReference>
<keyword evidence="1 9" id="KW-0808">Transferase</keyword>
<evidence type="ECO:0000313" key="9">
    <source>
        <dbReference type="EMBL" id="QAR32188.1"/>
    </source>
</evidence>
<dbReference type="RefSeq" id="WP_128465475.1">
    <property type="nucleotide sequence ID" value="NZ_CP035108.1"/>
</dbReference>
<evidence type="ECO:0000256" key="2">
    <source>
        <dbReference type="ARBA" id="ARBA00022695"/>
    </source>
</evidence>
<evidence type="ECO:0000259" key="7">
    <source>
        <dbReference type="Pfam" id="PF03710"/>
    </source>
</evidence>
<name>A0A410JVX0_9BACT</name>
<dbReference type="AlphaFoldDB" id="A0A410JVX0"/>
<dbReference type="InterPro" id="IPR005190">
    <property type="entry name" value="GlnE_rpt_dom"/>
</dbReference>
<evidence type="ECO:0000256" key="4">
    <source>
        <dbReference type="ARBA" id="ARBA00022840"/>
    </source>
</evidence>
<evidence type="ECO:0000313" key="10">
    <source>
        <dbReference type="Proteomes" id="UP000287502"/>
    </source>
</evidence>
<protein>
    <submittedName>
        <fullName evidence="9">Bifunctional [glutamate--ammonia ligase]-adenylyl-L-tyrosine phosphorylase/[glutamate--ammonia-ligase] adenylyltransferase</fullName>
        <ecNumber evidence="9">2.7.7.42</ecNumber>
        <ecNumber evidence="9">2.7.7.89</ecNumber>
    </submittedName>
</protein>
<dbReference type="GO" id="GO:0005829">
    <property type="term" value="C:cytosol"/>
    <property type="evidence" value="ECO:0007669"/>
    <property type="project" value="TreeGrafter"/>
</dbReference>
<keyword evidence="3" id="KW-0547">Nucleotide-binding</keyword>
<evidence type="ECO:0000256" key="5">
    <source>
        <dbReference type="ARBA" id="ARBA00022842"/>
    </source>
</evidence>
<keyword evidence="4" id="KW-0067">ATP-binding</keyword>
<dbReference type="EC" id="2.7.7.42" evidence="9"/>
<dbReference type="InterPro" id="IPR043519">
    <property type="entry name" value="NT_sf"/>
</dbReference>
<keyword evidence="2 9" id="KW-0548">Nucleotidyltransferase</keyword>
<dbReference type="NCBIfam" id="NF008292">
    <property type="entry name" value="PRK11072.1"/>
    <property type="match status" value="1"/>
</dbReference>
<sequence>MTDIFNKNVQEIRHPDRNDLEKVFRHSRFIADWLEKHPEYAAKALELAKKERNVDTILDDILTPDFHELDEDGLLRHLRATKMTEYTAIALKDLVYGADVKNITAHISSFASASLEAAYKYAYFRLSRELGRPQDAEGSRVGMTVIGLGKLGGWELNFSSDIDIMYVYGTEVGRTDNSGVKPSVENHVFFTRVAEKITHYIGTRTEDGIVFRVDLRLRPDGDRGAIALPIRSCEIYYESYGQGWERMMLLKARPVAGDKRTGAEFLRSVRPFVFRRSLDYKLLDELKNIKQKIDRREEIRGNRNVKLGYGGIREIEFVVQAFQILYYPKHPDIYHPSTLEGIDLLARFGQLEAETAERLKSEYRFLRKLEHMAQIENEKQTHVIPEDSETFPLYLERCGFDCIDKFNEEFSAATRFVHKVFSGIFRDHEGSDVSSLIFDKELNQEEVARIIQDKGIKDAVRCASIIKEILHGRKNTIRTPEEIRIIEMVLTRVLEHLPERTDPAGTLLNFEKLLSHPTTVYLLQDIITGAPAILDKLENIFSFSRYMSDQIISDRTLLDYIYDPKDPEFKSGFIRLDYHERTRKYTGDTEYIMEIARQRHKAYIFNAGYAFLNGTLNVIRTMKALTELAKGTIQFAVDTVYEQVTERYGKPLTADGRICDFLVVGMGKLGSYEMSFGSDLDIIFLYEENGRTDGKNSVTNMEFFTKVLQRTISFLSSYTTNGILYKIDTRLRPSGSSGTLVTSLPAFREYQLKEAMTWEKQALGRSSVVNTDSTLNDRFNEIKIQCLFSSPLAKEGIKEIKEMRARIEMEKGSPPEKNDIKAGYGGMLDIEFTVQMLQLLTGHEDESVRNPNTHDVMVHLKDKGFIKDRDYYALHDSYHFYRTLENVLRIYENTSTSRLPANEEVLGKAGMFFCFEKNPAECLSEKYAWVRKSVRAAYNRVFERYM</sequence>
<dbReference type="PANTHER" id="PTHR30621:SF0">
    <property type="entry name" value="BIFUNCTIONAL GLUTAMINE SYNTHETASE ADENYLYLTRANSFERASE_ADENYLYL-REMOVING ENZYME"/>
    <property type="match status" value="1"/>
</dbReference>
<dbReference type="Gene3D" id="1.20.120.330">
    <property type="entry name" value="Nucleotidyltransferases domain 2"/>
    <property type="match status" value="2"/>
</dbReference>
<dbReference type="GO" id="GO:0005524">
    <property type="term" value="F:ATP binding"/>
    <property type="evidence" value="ECO:0007669"/>
    <property type="project" value="UniProtKB-KW"/>
</dbReference>
<dbReference type="Pfam" id="PF08335">
    <property type="entry name" value="GlnD_UR_UTase"/>
    <property type="match status" value="2"/>
</dbReference>
<dbReference type="OrthoDB" id="9759366at2"/>
<dbReference type="GO" id="GO:0008882">
    <property type="term" value="F:[glutamate-ammonia-ligase] adenylyltransferase activity"/>
    <property type="evidence" value="ECO:0007669"/>
    <property type="project" value="UniProtKB-EC"/>
</dbReference>
<dbReference type="EC" id="2.7.7.89" evidence="9"/>
<evidence type="ECO:0000256" key="3">
    <source>
        <dbReference type="ARBA" id="ARBA00022741"/>
    </source>
</evidence>
<dbReference type="InterPro" id="IPR013546">
    <property type="entry name" value="PII_UdlTrfase/GS_AdlTrfase"/>
</dbReference>